<keyword evidence="1" id="KW-1133">Transmembrane helix</keyword>
<dbReference type="Proteomes" id="UP001163046">
    <property type="component" value="Unassembled WGS sequence"/>
</dbReference>
<keyword evidence="1" id="KW-0472">Membrane</keyword>
<reference evidence="2" key="1">
    <citation type="submission" date="2023-01" db="EMBL/GenBank/DDBJ databases">
        <title>Genome assembly of the deep-sea coral Lophelia pertusa.</title>
        <authorList>
            <person name="Herrera S."/>
            <person name="Cordes E."/>
        </authorList>
    </citation>
    <scope>NUCLEOTIDE SEQUENCE</scope>
    <source>
        <strain evidence="2">USNM1676648</strain>
        <tissue evidence="2">Polyp</tissue>
    </source>
</reference>
<sequence>MASIQTWVDDKGMLCPICETRFMCTKALCVPRRKNLPRQNDVLDYFPKVLPTPVVLLICYLIIGKQQPIGNCISAEAQPL</sequence>
<proteinExistence type="predicted"/>
<evidence type="ECO:0000256" key="1">
    <source>
        <dbReference type="SAM" id="Phobius"/>
    </source>
</evidence>
<protein>
    <submittedName>
        <fullName evidence="2">Uncharacterized protein</fullName>
    </submittedName>
</protein>
<gene>
    <name evidence="2" type="ORF">OS493_023203</name>
</gene>
<dbReference type="EMBL" id="MU827318">
    <property type="protein sequence ID" value="KAJ7357733.1"/>
    <property type="molecule type" value="Genomic_DNA"/>
</dbReference>
<evidence type="ECO:0000313" key="3">
    <source>
        <dbReference type="Proteomes" id="UP001163046"/>
    </source>
</evidence>
<name>A0A9W9YQ95_9CNID</name>
<comment type="caution">
    <text evidence="2">The sequence shown here is derived from an EMBL/GenBank/DDBJ whole genome shotgun (WGS) entry which is preliminary data.</text>
</comment>
<evidence type="ECO:0000313" key="2">
    <source>
        <dbReference type="EMBL" id="KAJ7357733.1"/>
    </source>
</evidence>
<organism evidence="2 3">
    <name type="scientific">Desmophyllum pertusum</name>
    <dbReference type="NCBI Taxonomy" id="174260"/>
    <lineage>
        <taxon>Eukaryota</taxon>
        <taxon>Metazoa</taxon>
        <taxon>Cnidaria</taxon>
        <taxon>Anthozoa</taxon>
        <taxon>Hexacorallia</taxon>
        <taxon>Scleractinia</taxon>
        <taxon>Caryophylliina</taxon>
        <taxon>Caryophylliidae</taxon>
        <taxon>Desmophyllum</taxon>
    </lineage>
</organism>
<feature type="transmembrane region" description="Helical" evidence="1">
    <location>
        <begin position="45"/>
        <end position="63"/>
    </location>
</feature>
<accession>A0A9W9YQ95</accession>
<keyword evidence="1" id="KW-0812">Transmembrane</keyword>
<dbReference type="AlphaFoldDB" id="A0A9W9YQ95"/>
<keyword evidence="3" id="KW-1185">Reference proteome</keyword>